<dbReference type="Proteomes" id="UP001186974">
    <property type="component" value="Unassembled WGS sequence"/>
</dbReference>
<feature type="non-terminal residue" evidence="1">
    <location>
        <position position="1"/>
    </location>
</feature>
<name>A0ACC3D1Z9_9PEZI</name>
<gene>
    <name evidence="1" type="ORF">LTS18_008117</name>
</gene>
<dbReference type="EMBL" id="JAWDJW010008419">
    <property type="protein sequence ID" value="KAK3060626.1"/>
    <property type="molecule type" value="Genomic_DNA"/>
</dbReference>
<evidence type="ECO:0000313" key="2">
    <source>
        <dbReference type="Proteomes" id="UP001186974"/>
    </source>
</evidence>
<comment type="caution">
    <text evidence="1">The sequence shown here is derived from an EMBL/GenBank/DDBJ whole genome shotgun (WGS) entry which is preliminary data.</text>
</comment>
<sequence length="246" mass="26517">TPTINMPKESLYFPAANPIYRAARLRCALACSAYNALPEDASPIDRAKAWHNILGHPATPDADEDSGTNLTLLDDPRGGPAPYVKSPIRIDYGTNLYVGHTTFVNRDCKIPDSPYTSASIGEHCLIGPNVHIYAVKHALDWKDRTGSYCADVNMGDHVWIGGNITILLGVRIGDGAVVGAGSVATRDVPGGYLAMGVPARVVGGIEIERMKIESEDEEEVMQRLKESMSGRWEGVGGFVRHAASQM</sequence>
<accession>A0ACC3D1Z9</accession>
<organism evidence="1 2">
    <name type="scientific">Coniosporium uncinatum</name>
    <dbReference type="NCBI Taxonomy" id="93489"/>
    <lineage>
        <taxon>Eukaryota</taxon>
        <taxon>Fungi</taxon>
        <taxon>Dikarya</taxon>
        <taxon>Ascomycota</taxon>
        <taxon>Pezizomycotina</taxon>
        <taxon>Dothideomycetes</taxon>
        <taxon>Dothideomycetes incertae sedis</taxon>
        <taxon>Coniosporium</taxon>
    </lineage>
</organism>
<keyword evidence="2" id="KW-1185">Reference proteome</keyword>
<protein>
    <submittedName>
        <fullName evidence="1">Uncharacterized protein</fullName>
    </submittedName>
</protein>
<proteinExistence type="predicted"/>
<evidence type="ECO:0000313" key="1">
    <source>
        <dbReference type="EMBL" id="KAK3060626.1"/>
    </source>
</evidence>
<reference evidence="1" key="1">
    <citation type="submission" date="2024-09" db="EMBL/GenBank/DDBJ databases">
        <title>Black Yeasts Isolated from many extreme environments.</title>
        <authorList>
            <person name="Coleine C."/>
            <person name="Stajich J.E."/>
            <person name="Selbmann L."/>
        </authorList>
    </citation>
    <scope>NUCLEOTIDE SEQUENCE</scope>
    <source>
        <strain evidence="1">CCFEE 5737</strain>
    </source>
</reference>